<gene>
    <name evidence="2" type="primary">P27K</name>
</gene>
<dbReference type="PANTHER" id="PTHR20997:SF2">
    <property type="entry name" value="EG:BACR42I17.2 PROTEIN-RELATED"/>
    <property type="match status" value="1"/>
</dbReference>
<sequence length="447" mass="49982">MKCGVFGVILLIGICQAEIPAEVPDLDDFEAIKERCEKKGGAGTYEKLKTAGEQAQSCIKDIIDVDKIKTEVEEAKKTGSMDEVFGKYCGKRPQIRECVKKVYDAVQPCLEENEKNALNVTGNIVRQISDFACYRDGDRIAMFVAEKGVECLNSRVESIKSCVNQTLKFNPATFSPNSIPNLTIDKKKCDDLTTIQNCIVKDLEDHCSSTTPANVIDALFRFVKKTACKEAKTKRSISLKRAVRNVMTITQDQFRESLEHKMKATCQKNGGDGAFENLETSFNNSRACFMKHRIFGTPSNIYQSNLSNCTNDYRNALKNCLAEGEKYFADFILELIQSLYGFIYKNYGKIMAGGQPSAELTSCMRTLSNDEVQKKLYSCSNTTLNELTITNNIITLPPKSQICESLTEVSTCISKTIKNTCIRDITISQLADDFVETMTAPCQNKRR</sequence>
<dbReference type="AlphaFoldDB" id="V5GLV5"/>
<name>V5GLV5_ANOGL</name>
<dbReference type="PANTHER" id="PTHR20997">
    <property type="entry name" value="EG:BACR42I17.2 PROTEIN-RELATED"/>
    <property type="match status" value="1"/>
</dbReference>
<evidence type="ECO:0000256" key="1">
    <source>
        <dbReference type="SAM" id="SignalP"/>
    </source>
</evidence>
<keyword evidence="1" id="KW-0732">Signal</keyword>
<dbReference type="InterPro" id="IPR009832">
    <property type="entry name" value="DUF1397"/>
</dbReference>
<accession>V5GLV5</accession>
<organism evidence="2">
    <name type="scientific">Anoplophora glabripennis</name>
    <name type="common">Asian longhorn beetle</name>
    <name type="synonym">Anoplophora nobilis</name>
    <dbReference type="NCBI Taxonomy" id="217634"/>
    <lineage>
        <taxon>Eukaryota</taxon>
        <taxon>Metazoa</taxon>
        <taxon>Ecdysozoa</taxon>
        <taxon>Arthropoda</taxon>
        <taxon>Hexapoda</taxon>
        <taxon>Insecta</taxon>
        <taxon>Pterygota</taxon>
        <taxon>Neoptera</taxon>
        <taxon>Endopterygota</taxon>
        <taxon>Coleoptera</taxon>
        <taxon>Polyphaga</taxon>
        <taxon>Cucujiformia</taxon>
        <taxon>Chrysomeloidea</taxon>
        <taxon>Cerambycidae</taxon>
        <taxon>Lamiinae</taxon>
        <taxon>Lamiini</taxon>
        <taxon>Anoplophora</taxon>
    </lineage>
</organism>
<dbReference type="EMBL" id="GALX01003417">
    <property type="protein sequence ID" value="JAB65049.1"/>
    <property type="molecule type" value="Transcribed_RNA"/>
</dbReference>
<evidence type="ECO:0000313" key="2">
    <source>
        <dbReference type="EMBL" id="JAB65049.1"/>
    </source>
</evidence>
<reference evidence="2" key="1">
    <citation type="submission" date="2013-07" db="EMBL/GenBank/DDBJ databases">
        <title>Midgut Transcriptome Profiling of Anoplphora glabripennis, a Lignocellulose Degrading, Wood-Boring Cerambycid.</title>
        <authorList>
            <person name="Scully E.D."/>
            <person name="Hoover K."/>
            <person name="Carlson J.E."/>
            <person name="Tien M."/>
            <person name="Geib S.M."/>
        </authorList>
    </citation>
    <scope>NUCLEOTIDE SEQUENCE</scope>
</reference>
<protein>
    <submittedName>
        <fullName evidence="2">Hemolymph protein</fullName>
    </submittedName>
</protein>
<proteinExistence type="predicted"/>
<dbReference type="Pfam" id="PF07165">
    <property type="entry name" value="DUF1397"/>
    <property type="match status" value="2"/>
</dbReference>
<feature type="chain" id="PRO_5004733797" evidence="1">
    <location>
        <begin position="18"/>
        <end position="447"/>
    </location>
</feature>
<feature type="signal peptide" evidence="1">
    <location>
        <begin position="1"/>
        <end position="17"/>
    </location>
</feature>